<dbReference type="Proteomes" id="UP000767238">
    <property type="component" value="Unassembled WGS sequence"/>
</dbReference>
<gene>
    <name evidence="1" type="ORF">KCV03_g205</name>
</gene>
<proteinExistence type="predicted"/>
<dbReference type="AlphaFoldDB" id="A0A9P8KA75"/>
<comment type="caution">
    <text evidence="1">The sequence shown here is derived from an EMBL/GenBank/DDBJ whole genome shotgun (WGS) entry which is preliminary data.</text>
</comment>
<name>A0A9P8KA75_AURME</name>
<reference evidence="1" key="2">
    <citation type="submission" date="2021-08" db="EMBL/GenBank/DDBJ databases">
        <authorList>
            <person name="Gostincar C."/>
            <person name="Sun X."/>
            <person name="Song Z."/>
            <person name="Gunde-Cimerman N."/>
        </authorList>
    </citation>
    <scope>NUCLEOTIDE SEQUENCE</scope>
    <source>
        <strain evidence="1">EXF-8016</strain>
    </source>
</reference>
<organism evidence="1 2">
    <name type="scientific">Aureobasidium melanogenum</name>
    <name type="common">Aureobasidium pullulans var. melanogenum</name>
    <dbReference type="NCBI Taxonomy" id="46634"/>
    <lineage>
        <taxon>Eukaryota</taxon>
        <taxon>Fungi</taxon>
        <taxon>Dikarya</taxon>
        <taxon>Ascomycota</taxon>
        <taxon>Pezizomycotina</taxon>
        <taxon>Dothideomycetes</taxon>
        <taxon>Dothideomycetidae</taxon>
        <taxon>Dothideales</taxon>
        <taxon>Saccotheciaceae</taxon>
        <taxon>Aureobasidium</taxon>
    </lineage>
</organism>
<dbReference type="EMBL" id="JAHFYH010000001">
    <property type="protein sequence ID" value="KAH0237666.1"/>
    <property type="molecule type" value="Genomic_DNA"/>
</dbReference>
<sequence>MVTQVAADAFVGSLPSVMTIKSSSCSGKRLSRYEETPLIFAMCEPPETRCLSSKVFPQLSTFGAGRCTFPGGAGGAKVCDMSGAAWEGEATVEAAHTQSVVIDWTSQIEGLYKESVCYSGRRWRLFLVARGLFFLRDSYLSGNASVQVNSRVKVHDRSHTDCDAISWRSESRCTPVCQASALSETRFFMPKYWLARCEDQVKADLESQGS</sequence>
<evidence type="ECO:0000313" key="2">
    <source>
        <dbReference type="Proteomes" id="UP000767238"/>
    </source>
</evidence>
<accession>A0A9P8KA75</accession>
<feature type="non-terminal residue" evidence="1">
    <location>
        <position position="210"/>
    </location>
</feature>
<protein>
    <submittedName>
        <fullName evidence="1">Uncharacterized protein</fullName>
    </submittedName>
</protein>
<reference evidence="1" key="1">
    <citation type="journal article" date="2021" name="J Fungi (Basel)">
        <title>Virulence traits and population genomics of the black yeast Aureobasidium melanogenum.</title>
        <authorList>
            <person name="Cernosa A."/>
            <person name="Sun X."/>
            <person name="Gostincar C."/>
            <person name="Fang C."/>
            <person name="Gunde-Cimerman N."/>
            <person name="Song Z."/>
        </authorList>
    </citation>
    <scope>NUCLEOTIDE SEQUENCE</scope>
    <source>
        <strain evidence="1">EXF-8016</strain>
    </source>
</reference>
<evidence type="ECO:0000313" key="1">
    <source>
        <dbReference type="EMBL" id="KAH0237666.1"/>
    </source>
</evidence>